<dbReference type="Proteomes" id="UP000466345">
    <property type="component" value="Unassembled WGS sequence"/>
</dbReference>
<dbReference type="RefSeq" id="WP_153457860.1">
    <property type="nucleotide sequence ID" value="NZ_WEGJ01000076.1"/>
</dbReference>
<dbReference type="OrthoDB" id="3537879at2"/>
<comment type="caution">
    <text evidence="1">The sequence shown here is derived from an EMBL/GenBank/DDBJ whole genome shotgun (WGS) entry which is preliminary data.</text>
</comment>
<name>A0A7K0CVZ8_9ACTN</name>
<proteinExistence type="predicted"/>
<accession>A0A7K0CVZ8</accession>
<organism evidence="1 2">
    <name type="scientific">Streptomyces smaragdinus</name>
    <dbReference type="NCBI Taxonomy" id="2585196"/>
    <lineage>
        <taxon>Bacteria</taxon>
        <taxon>Bacillati</taxon>
        <taxon>Actinomycetota</taxon>
        <taxon>Actinomycetes</taxon>
        <taxon>Kitasatosporales</taxon>
        <taxon>Streptomycetaceae</taxon>
        <taxon>Streptomyces</taxon>
    </lineage>
</organism>
<evidence type="ECO:0000313" key="1">
    <source>
        <dbReference type="EMBL" id="MQY16834.1"/>
    </source>
</evidence>
<sequence>MGNIYDYYAAADDTQALALFEDDGMADPFGTLGLKGADPYLILRTVEARLTGVSEERVEADPRFCGLLNGPGHDGPWLVSLTDTLRDVLAASAPERLLDAATVWTRTQDGGGTDPGLMADFLGRLGQLARAAGPRQRLYCGMSL</sequence>
<protein>
    <submittedName>
        <fullName evidence="1">Uncharacterized protein</fullName>
    </submittedName>
</protein>
<keyword evidence="2" id="KW-1185">Reference proteome</keyword>
<dbReference type="AlphaFoldDB" id="A0A7K0CVZ8"/>
<evidence type="ECO:0000313" key="2">
    <source>
        <dbReference type="Proteomes" id="UP000466345"/>
    </source>
</evidence>
<gene>
    <name evidence="1" type="ORF">SRB5_70370</name>
</gene>
<reference evidence="1 2" key="1">
    <citation type="submission" date="2019-10" db="EMBL/GenBank/DDBJ databases">
        <title>Streptomyces smaragdinus sp. nov. and Streptomyces fabii sp. nov., isolated from the gut of fungus growing-termite Macrotermes natalensis.</title>
        <authorList>
            <person name="Schwitalla J."/>
            <person name="Benndorf R."/>
            <person name="Martin K."/>
            <person name="De Beer W."/>
            <person name="Kaster A.-K."/>
            <person name="Vollmers J."/>
            <person name="Poulsen M."/>
            <person name="Beemelmanns C."/>
        </authorList>
    </citation>
    <scope>NUCLEOTIDE SEQUENCE [LARGE SCALE GENOMIC DNA]</scope>
    <source>
        <strain evidence="1 2">RB5</strain>
    </source>
</reference>
<dbReference type="EMBL" id="WEGJ01000076">
    <property type="protein sequence ID" value="MQY16834.1"/>
    <property type="molecule type" value="Genomic_DNA"/>
</dbReference>